<reference evidence="4 5" key="1">
    <citation type="submission" date="2023-08" db="EMBL/GenBank/DDBJ databases">
        <title>Black Yeasts Isolated from many extreme environments.</title>
        <authorList>
            <person name="Coleine C."/>
            <person name="Stajich J.E."/>
            <person name="Selbmann L."/>
        </authorList>
    </citation>
    <scope>NUCLEOTIDE SEQUENCE [LARGE SCALE GENOMIC DNA]</scope>
    <source>
        <strain evidence="4 5">CCFEE 5792</strain>
    </source>
</reference>
<dbReference type="PROSITE" id="PS00061">
    <property type="entry name" value="ADH_SHORT"/>
    <property type="match status" value="1"/>
</dbReference>
<comment type="similarity">
    <text evidence="1">Belongs to the short-chain dehydrogenases/reductases (SDR) family.</text>
</comment>
<evidence type="ECO:0000256" key="1">
    <source>
        <dbReference type="ARBA" id="ARBA00006484"/>
    </source>
</evidence>
<dbReference type="PRINTS" id="PR00081">
    <property type="entry name" value="GDHRDH"/>
</dbReference>
<dbReference type="CDD" id="cd05233">
    <property type="entry name" value="SDR_c"/>
    <property type="match status" value="1"/>
</dbReference>
<comment type="caution">
    <text evidence="4">The sequence shown here is derived from an EMBL/GenBank/DDBJ whole genome shotgun (WGS) entry which is preliminary data.</text>
</comment>
<dbReference type="Gene3D" id="3.40.50.720">
    <property type="entry name" value="NAD(P)-binding Rossmann-like Domain"/>
    <property type="match status" value="1"/>
</dbReference>
<evidence type="ECO:0000313" key="5">
    <source>
        <dbReference type="Proteomes" id="UP001358417"/>
    </source>
</evidence>
<sequence length="306" mass="32343">MYEQRVEKESCPVNRLEQWHTAPLSASIGPSYPDLRDKVALVTGIGQDGPPNIVDNWGNGAAIALTLARNGAQIFGCDLSQAAAERTKSRIEAEVPGAVVDVIVTDVTSSTAVEEMVQACIQRHDGRIDILVNNVGRSERGGPADMDEATFDSQVSINLKSVYLTCHSVLPIMEAQGSGAVVNIASIAGIRYIGKPQVAYAATKAAVVQFTKHTAILYADKGVRLNAVLPGLMFTPLVHTIAEKYAGGDYEGFVKTRHAQVPTGRMGSSRDVANAVAFLCSNSAAGYITGQKLIVDGGIVSSTGRT</sequence>
<dbReference type="GO" id="GO:0016491">
    <property type="term" value="F:oxidoreductase activity"/>
    <property type="evidence" value="ECO:0007669"/>
    <property type="project" value="UniProtKB-KW"/>
</dbReference>
<evidence type="ECO:0000313" key="4">
    <source>
        <dbReference type="EMBL" id="KAK5047980.1"/>
    </source>
</evidence>
<organism evidence="4 5">
    <name type="scientific">Exophiala bonariae</name>
    <dbReference type="NCBI Taxonomy" id="1690606"/>
    <lineage>
        <taxon>Eukaryota</taxon>
        <taxon>Fungi</taxon>
        <taxon>Dikarya</taxon>
        <taxon>Ascomycota</taxon>
        <taxon>Pezizomycotina</taxon>
        <taxon>Eurotiomycetes</taxon>
        <taxon>Chaetothyriomycetidae</taxon>
        <taxon>Chaetothyriales</taxon>
        <taxon>Herpotrichiellaceae</taxon>
        <taxon>Exophiala</taxon>
    </lineage>
</organism>
<dbReference type="InterPro" id="IPR020904">
    <property type="entry name" value="Sc_DH/Rdtase_CS"/>
</dbReference>
<keyword evidence="5" id="KW-1185">Reference proteome</keyword>
<name>A0AAV9N4K6_9EURO</name>
<dbReference type="PANTHER" id="PTHR24321">
    <property type="entry name" value="DEHYDROGENASES, SHORT CHAIN"/>
    <property type="match status" value="1"/>
</dbReference>
<gene>
    <name evidence="4" type="ORF">LTR84_006170</name>
</gene>
<dbReference type="PANTHER" id="PTHR24321:SF15">
    <property type="entry name" value="OXIDOREDUCTASE UCPA"/>
    <property type="match status" value="1"/>
</dbReference>
<evidence type="ECO:0000256" key="3">
    <source>
        <dbReference type="ARBA" id="ARBA00023002"/>
    </source>
</evidence>
<protein>
    <submittedName>
        <fullName evidence="4">Uncharacterized protein</fullName>
    </submittedName>
</protein>
<dbReference type="FunFam" id="3.40.50.720:FF:000084">
    <property type="entry name" value="Short-chain dehydrogenase reductase"/>
    <property type="match status" value="1"/>
</dbReference>
<dbReference type="EMBL" id="JAVRRD010000023">
    <property type="protein sequence ID" value="KAK5047980.1"/>
    <property type="molecule type" value="Genomic_DNA"/>
</dbReference>
<evidence type="ECO:0000256" key="2">
    <source>
        <dbReference type="ARBA" id="ARBA00022857"/>
    </source>
</evidence>
<dbReference type="AlphaFoldDB" id="A0AAV9N4K6"/>
<proteinExistence type="inferred from homology"/>
<dbReference type="InterPro" id="IPR002347">
    <property type="entry name" value="SDR_fam"/>
</dbReference>
<dbReference type="Proteomes" id="UP001358417">
    <property type="component" value="Unassembled WGS sequence"/>
</dbReference>
<dbReference type="RefSeq" id="XP_064703486.1">
    <property type="nucleotide sequence ID" value="XM_064849731.1"/>
</dbReference>
<dbReference type="InterPro" id="IPR036291">
    <property type="entry name" value="NAD(P)-bd_dom_sf"/>
</dbReference>
<dbReference type="Pfam" id="PF13561">
    <property type="entry name" value="adh_short_C2"/>
    <property type="match status" value="1"/>
</dbReference>
<dbReference type="SUPFAM" id="SSF51735">
    <property type="entry name" value="NAD(P)-binding Rossmann-fold domains"/>
    <property type="match status" value="1"/>
</dbReference>
<keyword evidence="2" id="KW-0521">NADP</keyword>
<keyword evidence="3" id="KW-0560">Oxidoreductase</keyword>
<dbReference type="PRINTS" id="PR00080">
    <property type="entry name" value="SDRFAMILY"/>
</dbReference>
<dbReference type="GeneID" id="89974342"/>
<accession>A0AAV9N4K6</accession>